<feature type="transmembrane region" description="Helical" evidence="8">
    <location>
        <begin position="31"/>
        <end position="53"/>
    </location>
</feature>
<dbReference type="PANTHER" id="PTHR43066:SF1">
    <property type="entry name" value="RHOMBOID PROTEIN 2"/>
    <property type="match status" value="1"/>
</dbReference>
<evidence type="ECO:0000313" key="10">
    <source>
        <dbReference type="EMBL" id="CAD9875119.1"/>
    </source>
</evidence>
<evidence type="ECO:0000259" key="9">
    <source>
        <dbReference type="Pfam" id="PF01694"/>
    </source>
</evidence>
<dbReference type="GO" id="GO:0006508">
    <property type="term" value="P:proteolysis"/>
    <property type="evidence" value="ECO:0007669"/>
    <property type="project" value="UniProtKB-KW"/>
</dbReference>
<proteinExistence type="inferred from homology"/>
<dbReference type="GO" id="GO:0016020">
    <property type="term" value="C:membrane"/>
    <property type="evidence" value="ECO:0007669"/>
    <property type="project" value="UniProtKB-SubCell"/>
</dbReference>
<dbReference type="InterPro" id="IPR035952">
    <property type="entry name" value="Rhomboid-like_sf"/>
</dbReference>
<dbReference type="SUPFAM" id="SSF144091">
    <property type="entry name" value="Rhomboid-like"/>
    <property type="match status" value="1"/>
</dbReference>
<protein>
    <recommendedName>
        <fullName evidence="9">Peptidase S54 rhomboid domain-containing protein</fullName>
    </recommendedName>
</protein>
<keyword evidence="4 8" id="KW-0812">Transmembrane</keyword>
<evidence type="ECO:0000256" key="4">
    <source>
        <dbReference type="ARBA" id="ARBA00022692"/>
    </source>
</evidence>
<evidence type="ECO:0000256" key="5">
    <source>
        <dbReference type="ARBA" id="ARBA00022801"/>
    </source>
</evidence>
<evidence type="ECO:0000256" key="8">
    <source>
        <dbReference type="SAM" id="Phobius"/>
    </source>
</evidence>
<comment type="similarity">
    <text evidence="2">Belongs to the peptidase S54 family.</text>
</comment>
<feature type="transmembrane region" description="Helical" evidence="8">
    <location>
        <begin position="209"/>
        <end position="227"/>
    </location>
</feature>
<dbReference type="InterPro" id="IPR022764">
    <property type="entry name" value="Peptidase_S54_rhomboid_dom"/>
</dbReference>
<dbReference type="EMBL" id="HBHR01023679">
    <property type="protein sequence ID" value="CAD9875119.1"/>
    <property type="molecule type" value="Transcribed_RNA"/>
</dbReference>
<evidence type="ECO:0000256" key="3">
    <source>
        <dbReference type="ARBA" id="ARBA00022670"/>
    </source>
</evidence>
<comment type="subcellular location">
    <subcellularLocation>
        <location evidence="1">Membrane</location>
        <topology evidence="1">Multi-pass membrane protein</topology>
    </subcellularLocation>
</comment>
<accession>A0A7S2V9M1</accession>
<evidence type="ECO:0000256" key="6">
    <source>
        <dbReference type="ARBA" id="ARBA00022989"/>
    </source>
</evidence>
<sequence length="281" mass="31392">MGDENAPLAPESGEENVDELPEYFQLLRDPLISQIINSPMTCVVIMSCIAIYVNQRANRIGADSVGISYTRVVKGMEYWRILTAAVSHANFWHLLFNVYSVWNIRLLEWKIGGWEYLCHSMLILLLARTYHFTLLWRVISSTRNPVLQSYADQVSLGYSAVIFGLMTVLATTEENMGPYQLPLGLQVEAPLAPMAAMIITQLVYRQASFLGHLSGMLAGVMVASGLLDWCLQPYWVAWGCAWGTAVLLVSLKATTNLPVPFVDYVNIRHAIHRRAGAVDVV</sequence>
<keyword evidence="5" id="KW-0378">Hydrolase</keyword>
<evidence type="ECO:0000256" key="1">
    <source>
        <dbReference type="ARBA" id="ARBA00004141"/>
    </source>
</evidence>
<feature type="transmembrane region" description="Helical" evidence="8">
    <location>
        <begin position="233"/>
        <end position="251"/>
    </location>
</feature>
<organism evidence="10">
    <name type="scientific">Fibrocapsa japonica</name>
    <dbReference type="NCBI Taxonomy" id="94617"/>
    <lineage>
        <taxon>Eukaryota</taxon>
        <taxon>Sar</taxon>
        <taxon>Stramenopiles</taxon>
        <taxon>Ochrophyta</taxon>
        <taxon>Raphidophyceae</taxon>
        <taxon>Chattonellales</taxon>
        <taxon>Chattonellaceae</taxon>
        <taxon>Fibrocapsa</taxon>
    </lineage>
</organism>
<reference evidence="10" key="1">
    <citation type="submission" date="2021-01" db="EMBL/GenBank/DDBJ databases">
        <authorList>
            <person name="Corre E."/>
            <person name="Pelletier E."/>
            <person name="Niang G."/>
            <person name="Scheremetjew M."/>
            <person name="Finn R."/>
            <person name="Kale V."/>
            <person name="Holt S."/>
            <person name="Cochrane G."/>
            <person name="Meng A."/>
            <person name="Brown T."/>
            <person name="Cohen L."/>
        </authorList>
    </citation>
    <scope>NUCLEOTIDE SEQUENCE</scope>
    <source>
        <strain evidence="10">CCMP1661</strain>
    </source>
</reference>
<dbReference type="Gene3D" id="1.20.1540.10">
    <property type="entry name" value="Rhomboid-like"/>
    <property type="match status" value="1"/>
</dbReference>
<gene>
    <name evidence="10" type="ORF">FJAP1339_LOCUS12170</name>
</gene>
<keyword evidence="7 8" id="KW-0472">Membrane</keyword>
<dbReference type="Pfam" id="PF01694">
    <property type="entry name" value="Rhomboid"/>
    <property type="match status" value="1"/>
</dbReference>
<feature type="domain" description="Peptidase S54 rhomboid" evidence="9">
    <location>
        <begin position="77"/>
        <end position="226"/>
    </location>
</feature>
<name>A0A7S2V9M1_9STRA</name>
<evidence type="ECO:0000256" key="7">
    <source>
        <dbReference type="ARBA" id="ARBA00023136"/>
    </source>
</evidence>
<evidence type="ECO:0000256" key="2">
    <source>
        <dbReference type="ARBA" id="ARBA00009045"/>
    </source>
</evidence>
<keyword evidence="3" id="KW-0645">Protease</keyword>
<keyword evidence="6 8" id="KW-1133">Transmembrane helix</keyword>
<dbReference type="GO" id="GO:0004252">
    <property type="term" value="F:serine-type endopeptidase activity"/>
    <property type="evidence" value="ECO:0007669"/>
    <property type="project" value="InterPro"/>
</dbReference>
<dbReference type="PANTHER" id="PTHR43066">
    <property type="entry name" value="RHOMBOID-RELATED PROTEIN"/>
    <property type="match status" value="1"/>
</dbReference>
<dbReference type="AlphaFoldDB" id="A0A7S2V9M1"/>